<comment type="caution">
    <text evidence="2">The sequence shown here is derived from an EMBL/GenBank/DDBJ whole genome shotgun (WGS) entry which is preliminary data.</text>
</comment>
<reference evidence="2 3" key="1">
    <citation type="submission" date="2015-04" db="EMBL/GenBank/DDBJ databases">
        <authorList>
            <person name="Heijne W.H."/>
            <person name="Fedorova N.D."/>
            <person name="Nierman W.C."/>
            <person name="Vollebregt A.W."/>
            <person name="Zhao Z."/>
            <person name="Wu L."/>
            <person name="Kumar M."/>
            <person name="Stam H."/>
            <person name="van den Berg M.A."/>
            <person name="Pel H.J."/>
        </authorList>
    </citation>
    <scope>NUCLEOTIDE SEQUENCE [LARGE SCALE GENOMIC DNA]</scope>
    <source>
        <strain evidence="2 3">CBS 393.64</strain>
    </source>
</reference>
<proteinExistence type="predicted"/>
<gene>
    <name evidence="2" type="ORF">T310_2078</name>
</gene>
<sequence>MEFMDAVGELQALPNDIHLLCPRQHDDDFSRYDDLTEQDESGKSVAQLVEEARARREKFLSCMQILAFNQDGVAELQDWIWRKLDDALERCDLCIQEYYKGKIWLVEKLKENYDDEDIEKFARMLDEWDIKRITRNLTTAAEKLKALPPQEMSIHALDTASLLSIFETLSCEAMLRNDRLLKDYFDVPFKLVQTKRPLKVSDYIPAVTYFLFDPDQTRSFWAISAWSRYPRPPTTAEFDWAVKEGLLRALAEASQQPPDIAVVQRLWRGLQFIVKRLDKEQITHNLRALDIDACRLSVEHLAIPSPGLRFLLNTIQILLEKAPGDFWDAMQTISPQAIVEQVFYNPQLEAFLMQATDDEPYDKSILKEMLSWIQPFMSSLKGAHQPSACRFLVSQLLNRFQDPRFPNISRYHCFRTGLTALLHTLRTFTDHESSRGSVARVVLSETLQIVSDNINQILEPPMFAVEPVQQREITSSCMDVIRNTLALECQSLKTDYEVILRQNTLHHGVSTYSPAIWDAVVAHLHESNGGLSTAALLGILPLVGLEKFPTKGEDSREKTHFNVIYGHLTHWPAKLSSG</sequence>
<dbReference type="RefSeq" id="XP_013330506.1">
    <property type="nucleotide sequence ID" value="XM_013475052.1"/>
</dbReference>
<evidence type="ECO:0000259" key="1">
    <source>
        <dbReference type="Pfam" id="PF12726"/>
    </source>
</evidence>
<keyword evidence="3" id="KW-1185">Reference proteome</keyword>
<dbReference type="Proteomes" id="UP000053958">
    <property type="component" value="Unassembled WGS sequence"/>
</dbReference>
<accession>A0A0F4Z063</accession>
<organism evidence="2 3">
    <name type="scientific">Rasamsonia emersonii (strain ATCC 16479 / CBS 393.64 / IMI 116815)</name>
    <dbReference type="NCBI Taxonomy" id="1408163"/>
    <lineage>
        <taxon>Eukaryota</taxon>
        <taxon>Fungi</taxon>
        <taxon>Dikarya</taxon>
        <taxon>Ascomycota</taxon>
        <taxon>Pezizomycotina</taxon>
        <taxon>Eurotiomycetes</taxon>
        <taxon>Eurotiomycetidae</taxon>
        <taxon>Eurotiales</taxon>
        <taxon>Trichocomaceae</taxon>
        <taxon>Rasamsonia</taxon>
    </lineage>
</organism>
<feature type="domain" description="Helicase Sen1 N-terminal" evidence="1">
    <location>
        <begin position="81"/>
        <end position="570"/>
    </location>
</feature>
<evidence type="ECO:0000313" key="2">
    <source>
        <dbReference type="EMBL" id="KKA23894.1"/>
    </source>
</evidence>
<name>A0A0F4Z063_RASE3</name>
<dbReference type="STRING" id="1408163.A0A0F4Z063"/>
<dbReference type="AlphaFoldDB" id="A0A0F4Z063"/>
<dbReference type="GeneID" id="25314429"/>
<dbReference type="OrthoDB" id="6513042at2759"/>
<evidence type="ECO:0000313" key="3">
    <source>
        <dbReference type="Proteomes" id="UP000053958"/>
    </source>
</evidence>
<dbReference type="InterPro" id="IPR024481">
    <property type="entry name" value="Helicase_Sen1_N"/>
</dbReference>
<dbReference type="EMBL" id="LASV01000083">
    <property type="protein sequence ID" value="KKA23894.1"/>
    <property type="molecule type" value="Genomic_DNA"/>
</dbReference>
<dbReference type="Pfam" id="PF12726">
    <property type="entry name" value="SEN1_N"/>
    <property type="match status" value="1"/>
</dbReference>
<protein>
    <recommendedName>
        <fullName evidence="1">Helicase Sen1 N-terminal domain-containing protein</fullName>
    </recommendedName>
</protein>